<dbReference type="InterPro" id="IPR013096">
    <property type="entry name" value="Cupin_2"/>
</dbReference>
<dbReference type="InterPro" id="IPR053146">
    <property type="entry name" value="QDO-like"/>
</dbReference>
<proteinExistence type="predicted"/>
<reference evidence="3" key="1">
    <citation type="journal article" date="2021" name="Syst. Appl. Microbiol.">
        <title>Roseomonas hellenica sp. nov., isolated from roots of wild-growing Alkanna tinctoria.</title>
        <authorList>
            <person name="Rat A."/>
            <person name="Naranjo H.D."/>
            <person name="Lebbe L."/>
            <person name="Cnockaert M."/>
            <person name="Krigas N."/>
            <person name="Grigoriadou K."/>
            <person name="Maloupa E."/>
            <person name="Willems A."/>
        </authorList>
    </citation>
    <scope>NUCLEOTIDE SEQUENCE [LARGE SCALE GENOMIC DNA]</scope>
    <source>
        <strain evidence="3">LMG 31523</strain>
    </source>
</reference>
<dbReference type="Gene3D" id="2.60.120.10">
    <property type="entry name" value="Jelly Rolls"/>
    <property type="match status" value="1"/>
</dbReference>
<dbReference type="PANTHER" id="PTHR36440">
    <property type="entry name" value="PUTATIVE (AFU_ORTHOLOGUE AFUA_8G07350)-RELATED"/>
    <property type="match status" value="1"/>
</dbReference>
<comment type="caution">
    <text evidence="2">The sequence shown here is derived from an EMBL/GenBank/DDBJ whole genome shotgun (WGS) entry which is preliminary data.</text>
</comment>
<dbReference type="SUPFAM" id="SSF51182">
    <property type="entry name" value="RmlC-like cupins"/>
    <property type="match status" value="1"/>
</dbReference>
<protein>
    <submittedName>
        <fullName evidence="2">Cupin domain-containing protein</fullName>
    </submittedName>
</protein>
<organism evidence="2 3">
    <name type="scientific">Plastoroseomonas hellenica</name>
    <dbReference type="NCBI Taxonomy" id="2687306"/>
    <lineage>
        <taxon>Bacteria</taxon>
        <taxon>Pseudomonadati</taxon>
        <taxon>Pseudomonadota</taxon>
        <taxon>Alphaproteobacteria</taxon>
        <taxon>Acetobacterales</taxon>
        <taxon>Acetobacteraceae</taxon>
        <taxon>Plastoroseomonas</taxon>
    </lineage>
</organism>
<evidence type="ECO:0000259" key="1">
    <source>
        <dbReference type="Pfam" id="PF07883"/>
    </source>
</evidence>
<name>A0ABS5F1F7_9PROT</name>
<dbReference type="InterPro" id="IPR014710">
    <property type="entry name" value="RmlC-like_jellyroll"/>
</dbReference>
<dbReference type="InterPro" id="IPR011051">
    <property type="entry name" value="RmlC_Cupin_sf"/>
</dbReference>
<dbReference type="Pfam" id="PF07883">
    <property type="entry name" value="Cupin_2"/>
    <property type="match status" value="1"/>
</dbReference>
<dbReference type="Proteomes" id="UP001196870">
    <property type="component" value="Unassembled WGS sequence"/>
</dbReference>
<dbReference type="RefSeq" id="WP_211854041.1">
    <property type="nucleotide sequence ID" value="NZ_JAAGBB010000022.1"/>
</dbReference>
<gene>
    <name evidence="2" type="ORF">GXW71_18565</name>
</gene>
<evidence type="ECO:0000313" key="3">
    <source>
        <dbReference type="Proteomes" id="UP001196870"/>
    </source>
</evidence>
<keyword evidence="3" id="KW-1185">Reference proteome</keyword>
<dbReference type="EMBL" id="JAAGBB010000022">
    <property type="protein sequence ID" value="MBR0666370.1"/>
    <property type="molecule type" value="Genomic_DNA"/>
</dbReference>
<sequence length="145" mass="15637">MALLTAREAETIYLLGDSVVLRGAIPGTDWHMVEITVPPSSGVPLHSHASAEIFRVLQGEVRFRDDDGECVAGPGDMFHVEPDAPHCYRNIRSAPAVMLAIMDVSVLRFFRAIGTTAPPTGEAPDDIETLMRIAAEHGIKYIGAA</sequence>
<feature type="domain" description="Cupin type-2" evidence="1">
    <location>
        <begin position="34"/>
        <end position="101"/>
    </location>
</feature>
<dbReference type="PANTHER" id="PTHR36440:SF1">
    <property type="entry name" value="PUTATIVE (AFU_ORTHOLOGUE AFUA_8G07350)-RELATED"/>
    <property type="match status" value="1"/>
</dbReference>
<accession>A0ABS5F1F7</accession>
<evidence type="ECO:0000313" key="2">
    <source>
        <dbReference type="EMBL" id="MBR0666370.1"/>
    </source>
</evidence>